<gene>
    <name evidence="2" type="ORF">H6G14_28810</name>
</gene>
<keyword evidence="3" id="KW-1185">Reference proteome</keyword>
<evidence type="ECO:0000313" key="3">
    <source>
        <dbReference type="Proteomes" id="UP000621307"/>
    </source>
</evidence>
<feature type="compositionally biased region" description="Polar residues" evidence="1">
    <location>
        <begin position="159"/>
        <end position="169"/>
    </location>
</feature>
<reference evidence="2 3" key="1">
    <citation type="journal article" date="2020" name="ISME J.">
        <title>Comparative genomics reveals insights into cyanobacterial evolution and habitat adaptation.</title>
        <authorList>
            <person name="Chen M.Y."/>
            <person name="Teng W.K."/>
            <person name="Zhao L."/>
            <person name="Hu C.X."/>
            <person name="Zhou Y.K."/>
            <person name="Han B.P."/>
            <person name="Song L.R."/>
            <person name="Shu W.S."/>
        </authorList>
    </citation>
    <scope>NUCLEOTIDE SEQUENCE [LARGE SCALE GENOMIC DNA]</scope>
    <source>
        <strain evidence="2 3">FACHB-3921</strain>
    </source>
</reference>
<dbReference type="Proteomes" id="UP000621307">
    <property type="component" value="Unassembled WGS sequence"/>
</dbReference>
<sequence length="169" mass="17708">MPRKPKAVPLSKLDDIQASLKQKAATPKTISLEELVKSLAKPIQDMLDAGYDYSDVAEVFKGHGVELAASGIKSFHKRALATDTDTSGDTSGVSSEESSSESSSELSSPSISQETITGDGISAVDSDGLSNSLSEPSEQSSDSTNKTTKGKRAAAKTHGQFNVTDRSDL</sequence>
<evidence type="ECO:0000256" key="1">
    <source>
        <dbReference type="SAM" id="MobiDB-lite"/>
    </source>
</evidence>
<name>A0ABR8BM71_9NOSO</name>
<dbReference type="EMBL" id="JACJQL010000083">
    <property type="protein sequence ID" value="MBD2255223.1"/>
    <property type="molecule type" value="Genomic_DNA"/>
</dbReference>
<proteinExistence type="predicted"/>
<feature type="region of interest" description="Disordered" evidence="1">
    <location>
        <begin position="78"/>
        <end position="169"/>
    </location>
</feature>
<evidence type="ECO:0000313" key="2">
    <source>
        <dbReference type="EMBL" id="MBD2255223.1"/>
    </source>
</evidence>
<organism evidence="2 3">
    <name type="scientific">Nostoc parmelioides FACHB-3921</name>
    <dbReference type="NCBI Taxonomy" id="2692909"/>
    <lineage>
        <taxon>Bacteria</taxon>
        <taxon>Bacillati</taxon>
        <taxon>Cyanobacteriota</taxon>
        <taxon>Cyanophyceae</taxon>
        <taxon>Nostocales</taxon>
        <taxon>Nostocaceae</taxon>
        <taxon>Nostoc</taxon>
    </lineage>
</organism>
<feature type="compositionally biased region" description="Low complexity" evidence="1">
    <location>
        <begin position="129"/>
        <end position="147"/>
    </location>
</feature>
<protein>
    <submittedName>
        <fullName evidence="2">Uncharacterized protein</fullName>
    </submittedName>
</protein>
<comment type="caution">
    <text evidence="2">The sequence shown here is derived from an EMBL/GenBank/DDBJ whole genome shotgun (WGS) entry which is preliminary data.</text>
</comment>
<feature type="compositionally biased region" description="Low complexity" evidence="1">
    <location>
        <begin position="82"/>
        <end position="115"/>
    </location>
</feature>
<dbReference type="RefSeq" id="WP_190571949.1">
    <property type="nucleotide sequence ID" value="NZ_JACJQL010000083.1"/>
</dbReference>
<accession>A0ABR8BM71</accession>